<evidence type="ECO:0000256" key="3">
    <source>
        <dbReference type="ARBA" id="ARBA00012243"/>
    </source>
</evidence>
<comment type="pathway">
    <text evidence="12">Phospholipid metabolism; phosphatidylethanolamine biosynthesis.</text>
</comment>
<evidence type="ECO:0000256" key="10">
    <source>
        <dbReference type="ARBA" id="ARBA00023264"/>
    </source>
</evidence>
<dbReference type="EC" id="4.1.1.65" evidence="3"/>
<keyword evidence="11" id="KW-0670">Pyruvate</keyword>
<evidence type="ECO:0000313" key="13">
    <source>
        <dbReference type="EMBL" id="AOM82549.1"/>
    </source>
</evidence>
<keyword evidence="9 13" id="KW-0456">Lyase</keyword>
<comment type="cofactor">
    <cofactor evidence="1">
        <name>pyruvate</name>
        <dbReference type="ChEBI" id="CHEBI:15361"/>
    </cofactor>
</comment>
<evidence type="ECO:0000256" key="9">
    <source>
        <dbReference type="ARBA" id="ARBA00023239"/>
    </source>
</evidence>
<gene>
    <name evidence="13" type="primary">psd</name>
    <name evidence="13" type="ORF">BBEV_1181</name>
</gene>
<evidence type="ECO:0000256" key="2">
    <source>
        <dbReference type="ARBA" id="ARBA00005189"/>
    </source>
</evidence>
<dbReference type="NCBIfam" id="TIGR00163">
    <property type="entry name" value="PS_decarb"/>
    <property type="match status" value="1"/>
</dbReference>
<protein>
    <recommendedName>
        <fullName evidence="3">phosphatidylserine decarboxylase</fullName>
        <ecNumber evidence="3">4.1.1.65</ecNumber>
    </recommendedName>
</protein>
<organism evidence="13 14">
    <name type="scientific">Salisediminibacterium beveridgei</name>
    <dbReference type="NCBI Taxonomy" id="632773"/>
    <lineage>
        <taxon>Bacteria</taxon>
        <taxon>Bacillati</taxon>
        <taxon>Bacillota</taxon>
        <taxon>Bacilli</taxon>
        <taxon>Bacillales</taxon>
        <taxon>Bacillaceae</taxon>
        <taxon>Salisediminibacterium</taxon>
    </lineage>
</organism>
<keyword evidence="7" id="KW-0865">Zymogen</keyword>
<dbReference type="AlphaFoldDB" id="A0A1D7QU86"/>
<dbReference type="InterPro" id="IPR033177">
    <property type="entry name" value="PSD-B"/>
</dbReference>
<dbReference type="GO" id="GO:0004609">
    <property type="term" value="F:phosphatidylserine decarboxylase activity"/>
    <property type="evidence" value="ECO:0007669"/>
    <property type="project" value="UniProtKB-EC"/>
</dbReference>
<accession>A0A1D7QU86</accession>
<keyword evidence="6" id="KW-0443">Lipid metabolism</keyword>
<dbReference type="KEGG" id="bbev:BBEV_1181"/>
<evidence type="ECO:0000256" key="1">
    <source>
        <dbReference type="ARBA" id="ARBA00001928"/>
    </source>
</evidence>
<evidence type="ECO:0000313" key="14">
    <source>
        <dbReference type="Proteomes" id="UP000094463"/>
    </source>
</evidence>
<dbReference type="EMBL" id="CP012502">
    <property type="protein sequence ID" value="AOM82549.1"/>
    <property type="molecule type" value="Genomic_DNA"/>
</dbReference>
<keyword evidence="14" id="KW-1185">Reference proteome</keyword>
<evidence type="ECO:0000256" key="11">
    <source>
        <dbReference type="ARBA" id="ARBA00023317"/>
    </source>
</evidence>
<dbReference type="Pfam" id="PF02666">
    <property type="entry name" value="PS_Dcarbxylase"/>
    <property type="match status" value="1"/>
</dbReference>
<evidence type="ECO:0000256" key="6">
    <source>
        <dbReference type="ARBA" id="ARBA00023098"/>
    </source>
</evidence>
<dbReference type="UniPathway" id="UPA00558"/>
<evidence type="ECO:0000256" key="5">
    <source>
        <dbReference type="ARBA" id="ARBA00022793"/>
    </source>
</evidence>
<dbReference type="PANTHER" id="PTHR10067">
    <property type="entry name" value="PHOSPHATIDYLSERINE DECARBOXYLASE"/>
    <property type="match status" value="1"/>
</dbReference>
<proteinExistence type="predicted"/>
<dbReference type="Proteomes" id="UP000094463">
    <property type="component" value="Chromosome"/>
</dbReference>
<comment type="pathway">
    <text evidence="2">Lipid metabolism.</text>
</comment>
<evidence type="ECO:0000256" key="7">
    <source>
        <dbReference type="ARBA" id="ARBA00023145"/>
    </source>
</evidence>
<dbReference type="RefSeq" id="WP_069364624.1">
    <property type="nucleotide sequence ID" value="NZ_CP012502.1"/>
</dbReference>
<keyword evidence="8" id="KW-0594">Phospholipid biosynthesis</keyword>
<reference evidence="13 14" key="1">
    <citation type="submission" date="2015-08" db="EMBL/GenBank/DDBJ databases">
        <title>The complete genome sequence of Bacillus beveridgei MLTeJB.</title>
        <authorList>
            <person name="Hanson T.E."/>
            <person name="Mesa C."/>
            <person name="Basesman S.M."/>
            <person name="Oremland R.S."/>
        </authorList>
    </citation>
    <scope>NUCLEOTIDE SEQUENCE [LARGE SCALE GENOMIC DNA]</scope>
    <source>
        <strain evidence="13 14">MLTeJB</strain>
    </source>
</reference>
<sequence length="263" mass="29298">MKKTVYRTIMTLLTSRNVSNALRAYTLSKYSRPLIKPFAKWIKFNQEESQKKLADFESLSAIFTRQLKEGARPVASGRNIIVSPADGVLTASGKMMGDDAVFQVKGSSYSLKELIGKEELLRAFTHGSFAVIYLAPHNYHRVHAPVSGDRLRSYALGCRSEPVNRWGLTYGRNPLSGNYRLITEVATDFGQSAVIKVGAVNVNSIQLTAFDRLIEKGDEMGFFSFGSTVILLFESQYIDWIEQGEDLNIPVLTGERIGQVMGE</sequence>
<dbReference type="PATRIC" id="fig|632773.3.peg.1252"/>
<name>A0A1D7QU86_9BACI</name>
<keyword evidence="5" id="KW-0210">Decarboxylase</keyword>
<dbReference type="PANTHER" id="PTHR10067:SF6">
    <property type="entry name" value="PHOSPHATIDYLSERINE DECARBOXYLASE PROENZYME, MITOCHONDRIAL"/>
    <property type="match status" value="1"/>
</dbReference>
<keyword evidence="10" id="KW-1208">Phospholipid metabolism</keyword>
<dbReference type="InterPro" id="IPR003817">
    <property type="entry name" value="PS_Dcarbxylase"/>
</dbReference>
<evidence type="ECO:0000256" key="4">
    <source>
        <dbReference type="ARBA" id="ARBA00022516"/>
    </source>
</evidence>
<evidence type="ECO:0000256" key="12">
    <source>
        <dbReference type="ARBA" id="ARBA00024326"/>
    </source>
</evidence>
<dbReference type="STRING" id="632773.BBEV_1181"/>
<dbReference type="GO" id="GO:0006646">
    <property type="term" value="P:phosphatidylethanolamine biosynthetic process"/>
    <property type="evidence" value="ECO:0007669"/>
    <property type="project" value="UniProtKB-UniPathway"/>
</dbReference>
<evidence type="ECO:0000256" key="8">
    <source>
        <dbReference type="ARBA" id="ARBA00023209"/>
    </source>
</evidence>
<keyword evidence="4" id="KW-0444">Lipid biosynthesis</keyword>